<evidence type="ECO:0000256" key="1">
    <source>
        <dbReference type="SAM" id="Phobius"/>
    </source>
</evidence>
<name>A0A315W9T0_GAMAF</name>
<proteinExistence type="predicted"/>
<gene>
    <name evidence="2" type="ORF">CCH79_00006690</name>
</gene>
<dbReference type="EMBL" id="NHOQ01000244">
    <property type="protein sequence ID" value="PWA31762.1"/>
    <property type="molecule type" value="Genomic_DNA"/>
</dbReference>
<feature type="transmembrane region" description="Helical" evidence="1">
    <location>
        <begin position="20"/>
        <end position="46"/>
    </location>
</feature>
<keyword evidence="3" id="KW-1185">Reference proteome</keyword>
<keyword evidence="1" id="KW-0472">Membrane</keyword>
<organism evidence="2 3">
    <name type="scientific">Gambusia affinis</name>
    <name type="common">Western mosquitofish</name>
    <name type="synonym">Heterandria affinis</name>
    <dbReference type="NCBI Taxonomy" id="33528"/>
    <lineage>
        <taxon>Eukaryota</taxon>
        <taxon>Metazoa</taxon>
        <taxon>Chordata</taxon>
        <taxon>Craniata</taxon>
        <taxon>Vertebrata</taxon>
        <taxon>Euteleostomi</taxon>
        <taxon>Actinopterygii</taxon>
        <taxon>Neopterygii</taxon>
        <taxon>Teleostei</taxon>
        <taxon>Neoteleostei</taxon>
        <taxon>Acanthomorphata</taxon>
        <taxon>Ovalentaria</taxon>
        <taxon>Atherinomorphae</taxon>
        <taxon>Cyprinodontiformes</taxon>
        <taxon>Poeciliidae</taxon>
        <taxon>Poeciliinae</taxon>
        <taxon>Gambusia</taxon>
    </lineage>
</organism>
<reference evidence="2 3" key="1">
    <citation type="journal article" date="2018" name="G3 (Bethesda)">
        <title>A High-Quality Reference Genome for the Invasive Mosquitofish Gambusia affinis Using a Chicago Library.</title>
        <authorList>
            <person name="Hoffberg S.L."/>
            <person name="Troendle N.J."/>
            <person name="Glenn T.C."/>
            <person name="Mahmud O."/>
            <person name="Louha S."/>
            <person name="Chalopin D."/>
            <person name="Bennetzen J.L."/>
            <person name="Mauricio R."/>
        </authorList>
    </citation>
    <scope>NUCLEOTIDE SEQUENCE [LARGE SCALE GENOMIC DNA]</scope>
    <source>
        <strain evidence="2">NE01/NJP1002.9</strain>
        <tissue evidence="2">Muscle</tissue>
    </source>
</reference>
<accession>A0A315W9T0</accession>
<evidence type="ECO:0000313" key="2">
    <source>
        <dbReference type="EMBL" id="PWA31762.1"/>
    </source>
</evidence>
<evidence type="ECO:0000313" key="3">
    <source>
        <dbReference type="Proteomes" id="UP000250572"/>
    </source>
</evidence>
<keyword evidence="1" id="KW-1133">Transmembrane helix</keyword>
<protein>
    <submittedName>
        <fullName evidence="2">Uncharacterized protein</fullName>
    </submittedName>
</protein>
<sequence>MRNAAWISGSMSVFRGVRRLVFTVTGLMGTTLFVVLDLRAGFCFLLSSPLLSGMKVASFNVQRFGMTKVSDPDVLSTLVKLFWRWWIQTEKNVTAFVSRKITGHTLRVFQDEHVPPLRPAAQRLSGKDHIQGAVYVCLQINAIAVSTVSALQYRTV</sequence>
<dbReference type="AlphaFoldDB" id="A0A315W9T0"/>
<keyword evidence="1" id="KW-0812">Transmembrane</keyword>
<dbReference type="Proteomes" id="UP000250572">
    <property type="component" value="Unassembled WGS sequence"/>
</dbReference>
<comment type="caution">
    <text evidence="2">The sequence shown here is derived from an EMBL/GenBank/DDBJ whole genome shotgun (WGS) entry which is preliminary data.</text>
</comment>